<dbReference type="Pfam" id="PF04542">
    <property type="entry name" value="Sigma70_r2"/>
    <property type="match status" value="1"/>
</dbReference>
<dbReference type="Gene3D" id="1.10.1740.10">
    <property type="match status" value="1"/>
</dbReference>
<dbReference type="GO" id="GO:0006352">
    <property type="term" value="P:DNA-templated transcription initiation"/>
    <property type="evidence" value="ECO:0007669"/>
    <property type="project" value="InterPro"/>
</dbReference>
<keyword evidence="2 6" id="KW-0805">Transcription regulation</keyword>
<dbReference type="InterPro" id="IPR007630">
    <property type="entry name" value="RNA_pol_sigma70_r4"/>
</dbReference>
<keyword evidence="4 6" id="KW-0238">DNA-binding</keyword>
<evidence type="ECO:0000256" key="4">
    <source>
        <dbReference type="ARBA" id="ARBA00023125"/>
    </source>
</evidence>
<name>A0A3P1C1A1_9BACT</name>
<dbReference type="PROSITE" id="PS01063">
    <property type="entry name" value="SIGMA70_ECF"/>
    <property type="match status" value="1"/>
</dbReference>
<dbReference type="Gene3D" id="1.10.10.10">
    <property type="entry name" value="Winged helix-like DNA-binding domain superfamily/Winged helix DNA-binding domain"/>
    <property type="match status" value="1"/>
</dbReference>
<gene>
    <name evidence="9" type="ORF">EHT25_05175</name>
</gene>
<evidence type="ECO:0000256" key="6">
    <source>
        <dbReference type="RuleBase" id="RU000716"/>
    </source>
</evidence>
<dbReference type="InterPro" id="IPR039425">
    <property type="entry name" value="RNA_pol_sigma-70-like"/>
</dbReference>
<dbReference type="GO" id="GO:0016987">
    <property type="term" value="F:sigma factor activity"/>
    <property type="evidence" value="ECO:0007669"/>
    <property type="project" value="UniProtKB-KW"/>
</dbReference>
<evidence type="ECO:0000259" key="8">
    <source>
        <dbReference type="Pfam" id="PF04545"/>
    </source>
</evidence>
<dbReference type="EMBL" id="RQJO01000007">
    <property type="protein sequence ID" value="RRB07175.1"/>
    <property type="molecule type" value="Genomic_DNA"/>
</dbReference>
<dbReference type="Pfam" id="PF04545">
    <property type="entry name" value="Sigma70_r4"/>
    <property type="match status" value="1"/>
</dbReference>
<comment type="similarity">
    <text evidence="1 6">Belongs to the sigma-70 factor family. ECF subfamily.</text>
</comment>
<dbReference type="PANTHER" id="PTHR43133:SF62">
    <property type="entry name" value="RNA POLYMERASE SIGMA FACTOR SIGZ"/>
    <property type="match status" value="1"/>
</dbReference>
<sequence length="200" mass="23021">MRIRSSHHVNSVTLLKKPFTTACETALIEGLKSHSRVAFSHLYDRYAATLLGVISKIVKDETEAEDLLQDTFVKVWKNIHRHDPTKGRLFTWLLNVARNTAFDHLRSHKKASHVELPMDSYLPGMYLTLNNVGYIGFSDAVNTTLDPRHWQIIELIYFQGYTQVEAAHKLDLPLGTVKTWTRLALIQLRQTFQADQFAFQ</sequence>
<evidence type="ECO:0000256" key="3">
    <source>
        <dbReference type="ARBA" id="ARBA00023082"/>
    </source>
</evidence>
<evidence type="ECO:0000259" key="7">
    <source>
        <dbReference type="Pfam" id="PF04542"/>
    </source>
</evidence>
<keyword evidence="5 6" id="KW-0804">Transcription</keyword>
<evidence type="ECO:0000256" key="2">
    <source>
        <dbReference type="ARBA" id="ARBA00023015"/>
    </source>
</evidence>
<dbReference type="InterPro" id="IPR014284">
    <property type="entry name" value="RNA_pol_sigma-70_dom"/>
</dbReference>
<evidence type="ECO:0000256" key="1">
    <source>
        <dbReference type="ARBA" id="ARBA00010641"/>
    </source>
</evidence>
<protein>
    <recommendedName>
        <fullName evidence="6">RNA polymerase sigma factor</fullName>
    </recommendedName>
</protein>
<dbReference type="CDD" id="cd06171">
    <property type="entry name" value="Sigma70_r4"/>
    <property type="match status" value="1"/>
</dbReference>
<dbReference type="InterPro" id="IPR036388">
    <property type="entry name" value="WH-like_DNA-bd_sf"/>
</dbReference>
<feature type="domain" description="RNA polymerase sigma-70 region 2" evidence="7">
    <location>
        <begin position="42"/>
        <end position="110"/>
    </location>
</feature>
<keyword evidence="3 6" id="KW-0731">Sigma factor</keyword>
<dbReference type="PANTHER" id="PTHR43133">
    <property type="entry name" value="RNA POLYMERASE ECF-TYPE SIGMA FACTO"/>
    <property type="match status" value="1"/>
</dbReference>
<reference evidence="9 10" key="1">
    <citation type="submission" date="2018-11" db="EMBL/GenBank/DDBJ databases">
        <authorList>
            <person name="Zhou Z."/>
            <person name="Wang G."/>
        </authorList>
    </citation>
    <scope>NUCLEOTIDE SEQUENCE [LARGE SCALE GENOMIC DNA]</scope>
    <source>
        <strain evidence="9 10">KCTC52004</strain>
    </source>
</reference>
<proteinExistence type="inferred from homology"/>
<keyword evidence="10" id="KW-1185">Reference proteome</keyword>
<evidence type="ECO:0000313" key="10">
    <source>
        <dbReference type="Proteomes" id="UP000271925"/>
    </source>
</evidence>
<accession>A0A3P1C1A1</accession>
<dbReference type="InterPro" id="IPR013325">
    <property type="entry name" value="RNA_pol_sigma_r2"/>
</dbReference>
<dbReference type="InterPro" id="IPR013324">
    <property type="entry name" value="RNA_pol_sigma_r3/r4-like"/>
</dbReference>
<dbReference type="Proteomes" id="UP000271925">
    <property type="component" value="Unassembled WGS sequence"/>
</dbReference>
<dbReference type="InterPro" id="IPR000838">
    <property type="entry name" value="RNA_pol_sigma70_ECF_CS"/>
</dbReference>
<dbReference type="SUPFAM" id="SSF88659">
    <property type="entry name" value="Sigma3 and sigma4 domains of RNA polymerase sigma factors"/>
    <property type="match status" value="1"/>
</dbReference>
<evidence type="ECO:0000256" key="5">
    <source>
        <dbReference type="ARBA" id="ARBA00023163"/>
    </source>
</evidence>
<feature type="domain" description="RNA polymerase sigma-70 region 4" evidence="8">
    <location>
        <begin position="144"/>
        <end position="190"/>
    </location>
</feature>
<organism evidence="9 10">
    <name type="scientific">Larkinella rosea</name>
    <dbReference type="NCBI Taxonomy" id="2025312"/>
    <lineage>
        <taxon>Bacteria</taxon>
        <taxon>Pseudomonadati</taxon>
        <taxon>Bacteroidota</taxon>
        <taxon>Cytophagia</taxon>
        <taxon>Cytophagales</taxon>
        <taxon>Spirosomataceae</taxon>
        <taxon>Larkinella</taxon>
    </lineage>
</organism>
<dbReference type="SUPFAM" id="SSF88946">
    <property type="entry name" value="Sigma2 domain of RNA polymerase sigma factors"/>
    <property type="match status" value="1"/>
</dbReference>
<comment type="caution">
    <text evidence="9">The sequence shown here is derived from an EMBL/GenBank/DDBJ whole genome shotgun (WGS) entry which is preliminary data.</text>
</comment>
<dbReference type="NCBIfam" id="TIGR02937">
    <property type="entry name" value="sigma70-ECF"/>
    <property type="match status" value="1"/>
</dbReference>
<dbReference type="OrthoDB" id="9790423at2"/>
<evidence type="ECO:0000313" key="9">
    <source>
        <dbReference type="EMBL" id="RRB07175.1"/>
    </source>
</evidence>
<dbReference type="InterPro" id="IPR007627">
    <property type="entry name" value="RNA_pol_sigma70_r2"/>
</dbReference>
<dbReference type="AlphaFoldDB" id="A0A3P1C1A1"/>
<dbReference type="GO" id="GO:0003677">
    <property type="term" value="F:DNA binding"/>
    <property type="evidence" value="ECO:0007669"/>
    <property type="project" value="UniProtKB-KW"/>
</dbReference>